<feature type="domain" description="C-type lectin" evidence="5">
    <location>
        <begin position="178"/>
        <end position="260"/>
    </location>
</feature>
<keyword evidence="7" id="KW-1185">Reference proteome</keyword>
<evidence type="ECO:0000259" key="5">
    <source>
        <dbReference type="PROSITE" id="PS50041"/>
    </source>
</evidence>
<dbReference type="EMBL" id="JAOTOJ010000007">
    <property type="protein sequence ID" value="KAK9398540.1"/>
    <property type="molecule type" value="Genomic_DNA"/>
</dbReference>
<dbReference type="AlphaFoldDB" id="A0AAW1B8N3"/>
<dbReference type="SUPFAM" id="SSF56436">
    <property type="entry name" value="C-type lectin-like"/>
    <property type="match status" value="1"/>
</dbReference>
<gene>
    <name evidence="6" type="ORF">NXF25_013509</name>
</gene>
<organism evidence="6 7">
    <name type="scientific">Crotalus adamanteus</name>
    <name type="common">Eastern diamondback rattlesnake</name>
    <dbReference type="NCBI Taxonomy" id="8729"/>
    <lineage>
        <taxon>Eukaryota</taxon>
        <taxon>Metazoa</taxon>
        <taxon>Chordata</taxon>
        <taxon>Craniata</taxon>
        <taxon>Vertebrata</taxon>
        <taxon>Euteleostomi</taxon>
        <taxon>Lepidosauria</taxon>
        <taxon>Squamata</taxon>
        <taxon>Bifurcata</taxon>
        <taxon>Unidentata</taxon>
        <taxon>Episquamata</taxon>
        <taxon>Toxicofera</taxon>
        <taxon>Serpentes</taxon>
        <taxon>Colubroidea</taxon>
        <taxon>Viperidae</taxon>
        <taxon>Crotalinae</taxon>
        <taxon>Crotalus</taxon>
    </lineage>
</organism>
<evidence type="ECO:0000313" key="6">
    <source>
        <dbReference type="EMBL" id="KAK9398540.1"/>
    </source>
</evidence>
<dbReference type="Proteomes" id="UP001474421">
    <property type="component" value="Unassembled WGS sequence"/>
</dbReference>
<dbReference type="PROSITE" id="PS50041">
    <property type="entry name" value="C_TYPE_LECTIN_2"/>
    <property type="match status" value="1"/>
</dbReference>
<evidence type="ECO:0000256" key="1">
    <source>
        <dbReference type="ARBA" id="ARBA00004613"/>
    </source>
</evidence>
<dbReference type="GO" id="GO:0005576">
    <property type="term" value="C:extracellular region"/>
    <property type="evidence" value="ECO:0007669"/>
    <property type="project" value="UniProtKB-SubCell"/>
</dbReference>
<dbReference type="InterPro" id="IPR001304">
    <property type="entry name" value="C-type_lectin-like"/>
</dbReference>
<feature type="transmembrane region" description="Helical" evidence="4">
    <location>
        <begin position="75"/>
        <end position="95"/>
    </location>
</feature>
<dbReference type="InterPro" id="IPR016187">
    <property type="entry name" value="CTDL_fold"/>
</dbReference>
<accession>A0AAW1B8N3</accession>
<reference evidence="6 7" key="1">
    <citation type="journal article" date="2024" name="Proc. Natl. Acad. Sci. U.S.A.">
        <title>The genetic regulatory architecture and epigenomic basis for age-related changes in rattlesnake venom.</title>
        <authorList>
            <person name="Hogan M.P."/>
            <person name="Holding M.L."/>
            <person name="Nystrom G.S."/>
            <person name="Colston T.J."/>
            <person name="Bartlett D.A."/>
            <person name="Mason A.J."/>
            <person name="Ellsworth S.A."/>
            <person name="Rautsaw R.M."/>
            <person name="Lawrence K.C."/>
            <person name="Strickland J.L."/>
            <person name="He B."/>
            <person name="Fraser P."/>
            <person name="Margres M.J."/>
            <person name="Gilbert D.M."/>
            <person name="Gibbs H.L."/>
            <person name="Parkinson C.L."/>
            <person name="Rokyta D.R."/>
        </authorList>
    </citation>
    <scope>NUCLEOTIDE SEQUENCE [LARGE SCALE GENOMIC DNA]</scope>
    <source>
        <strain evidence="6">DRR0105</strain>
    </source>
</reference>
<dbReference type="Gene3D" id="3.10.100.10">
    <property type="entry name" value="Mannose-Binding Protein A, subunit A"/>
    <property type="match status" value="1"/>
</dbReference>
<keyword evidence="4" id="KW-0472">Membrane</keyword>
<sequence length="319" mass="36101">MTTCAEVTQEPTTSLTKEIPSKDVQLTQKIPYGAGRAGSWLLNIAMAPEEFPAKLPPDDVIYLNQSLLTKVPAKYWWIMICVTAGVLTVILTTSVQTYNALLAEDWSPYDGPMKKLRTTLSIGVRDEKIKHIENGPEEFAVPTIDRGNDSPLSPKVSLRKAEALFKRGSKTNDNWRLFGWNLYYISKANERKTWHDAEYFCKSRDSHLTSILNEEEQKYLSSKLNESAWIGLTDENVEGHWEWTDGSRLIRNSFVPILGPRQAMLWNGVKILASALRMSHAIGPLLFCMPALQILAEEAHIGLILHLQGFCNYFAWESE</sequence>
<dbReference type="InterPro" id="IPR050111">
    <property type="entry name" value="C-type_lectin/snaclec_domain"/>
</dbReference>
<evidence type="ECO:0000256" key="4">
    <source>
        <dbReference type="SAM" id="Phobius"/>
    </source>
</evidence>
<comment type="caution">
    <text evidence="6">The sequence shown here is derived from an EMBL/GenBank/DDBJ whole genome shotgun (WGS) entry which is preliminary data.</text>
</comment>
<proteinExistence type="predicted"/>
<evidence type="ECO:0000256" key="2">
    <source>
        <dbReference type="ARBA" id="ARBA00022525"/>
    </source>
</evidence>
<keyword evidence="3" id="KW-1015">Disulfide bond</keyword>
<keyword evidence="2" id="KW-0964">Secreted</keyword>
<dbReference type="SMART" id="SM00034">
    <property type="entry name" value="CLECT"/>
    <property type="match status" value="1"/>
</dbReference>
<keyword evidence="4" id="KW-0812">Transmembrane</keyword>
<evidence type="ECO:0000256" key="3">
    <source>
        <dbReference type="ARBA" id="ARBA00023157"/>
    </source>
</evidence>
<dbReference type="PANTHER" id="PTHR22803">
    <property type="entry name" value="MANNOSE, PHOSPHOLIPASE, LECTIN RECEPTOR RELATED"/>
    <property type="match status" value="1"/>
</dbReference>
<name>A0AAW1B8N3_CROAD</name>
<evidence type="ECO:0000313" key="7">
    <source>
        <dbReference type="Proteomes" id="UP001474421"/>
    </source>
</evidence>
<protein>
    <submittedName>
        <fullName evidence="6">Clec4f: C-type lectin domain family 4 member F</fullName>
    </submittedName>
</protein>
<keyword evidence="4" id="KW-1133">Transmembrane helix</keyword>
<dbReference type="InterPro" id="IPR016186">
    <property type="entry name" value="C-type_lectin-like/link_sf"/>
</dbReference>
<comment type="subcellular location">
    <subcellularLocation>
        <location evidence="1">Secreted</location>
    </subcellularLocation>
</comment>
<dbReference type="Pfam" id="PF00059">
    <property type="entry name" value="Lectin_C"/>
    <property type="match status" value="1"/>
</dbReference>